<evidence type="ECO:0000313" key="3">
    <source>
        <dbReference type="Proteomes" id="UP000501705"/>
    </source>
</evidence>
<evidence type="ECO:0000256" key="1">
    <source>
        <dbReference type="SAM" id="Phobius"/>
    </source>
</evidence>
<dbReference type="EMBL" id="CP046171">
    <property type="protein sequence ID" value="QIS04201.1"/>
    <property type="molecule type" value="Genomic_DNA"/>
</dbReference>
<sequence length="90" mass="9514">MVNGKSYYTGGSVGGFNPPARELSEGSTVQIVYDPRDPKVTCTCDPSTLVQSSTSYALSAATGVAALSIAAAVYWWFVHRRRPAAPPHAP</sequence>
<keyword evidence="1" id="KW-1133">Transmembrane helix</keyword>
<dbReference type="AlphaFoldDB" id="A0A6G9XTC0"/>
<gene>
    <name evidence="2" type="ORF">F5X71_19370</name>
</gene>
<keyword evidence="1" id="KW-0472">Membrane</keyword>
<protein>
    <recommendedName>
        <fullName evidence="4">DUF3592 domain-containing protein</fullName>
    </recommendedName>
</protein>
<dbReference type="Proteomes" id="UP000501705">
    <property type="component" value="Chromosome"/>
</dbReference>
<feature type="transmembrane region" description="Helical" evidence="1">
    <location>
        <begin position="56"/>
        <end position="77"/>
    </location>
</feature>
<accession>A0A6G9XTC0</accession>
<keyword evidence="1" id="KW-0812">Transmembrane</keyword>
<organism evidence="2 3">
    <name type="scientific">Nocardia brasiliensis</name>
    <dbReference type="NCBI Taxonomy" id="37326"/>
    <lineage>
        <taxon>Bacteria</taxon>
        <taxon>Bacillati</taxon>
        <taxon>Actinomycetota</taxon>
        <taxon>Actinomycetes</taxon>
        <taxon>Mycobacteriales</taxon>
        <taxon>Nocardiaceae</taxon>
        <taxon>Nocardia</taxon>
    </lineage>
</organism>
<reference evidence="2 3" key="1">
    <citation type="journal article" date="2019" name="ACS Chem. Biol.">
        <title>Identification and Mobilization of a Cryptic Antibiotic Biosynthesis Gene Locus from a Human-Pathogenic Nocardia Isolate.</title>
        <authorList>
            <person name="Herisse M."/>
            <person name="Ishida K."/>
            <person name="Porter J.L."/>
            <person name="Howden B."/>
            <person name="Hertweck C."/>
            <person name="Stinear T.P."/>
            <person name="Pidot S.J."/>
        </authorList>
    </citation>
    <scope>NUCLEOTIDE SEQUENCE [LARGE SCALE GENOMIC DNA]</scope>
    <source>
        <strain evidence="2 3">AUSMDU00024985</strain>
    </source>
</reference>
<evidence type="ECO:0000313" key="2">
    <source>
        <dbReference type="EMBL" id="QIS04201.1"/>
    </source>
</evidence>
<evidence type="ECO:0008006" key="4">
    <source>
        <dbReference type="Google" id="ProtNLM"/>
    </source>
</evidence>
<name>A0A6G9XTC0_NOCBR</name>
<proteinExistence type="predicted"/>